<keyword evidence="1" id="KW-0812">Transmembrane</keyword>
<evidence type="ECO:0000259" key="2">
    <source>
        <dbReference type="Pfam" id="PF03372"/>
    </source>
</evidence>
<keyword evidence="3" id="KW-0378">Hydrolase</keyword>
<keyword evidence="1" id="KW-0472">Membrane</keyword>
<dbReference type="PANTHER" id="PTHR14859">
    <property type="entry name" value="CALCOFLUOR WHITE HYPERSENSITIVE PROTEIN PRECURSOR"/>
    <property type="match status" value="1"/>
</dbReference>
<evidence type="ECO:0000313" key="3">
    <source>
        <dbReference type="EMBL" id="SEW43800.1"/>
    </source>
</evidence>
<keyword evidence="4" id="KW-1185">Reference proteome</keyword>
<dbReference type="InterPro" id="IPR036691">
    <property type="entry name" value="Endo/exonu/phosph_ase_sf"/>
</dbReference>
<feature type="transmembrane region" description="Helical" evidence="1">
    <location>
        <begin position="65"/>
        <end position="83"/>
    </location>
</feature>
<feature type="domain" description="Endonuclease/exonuclease/phosphatase" evidence="2">
    <location>
        <begin position="102"/>
        <end position="323"/>
    </location>
</feature>
<evidence type="ECO:0000256" key="1">
    <source>
        <dbReference type="SAM" id="Phobius"/>
    </source>
</evidence>
<dbReference type="RefSeq" id="WP_089794125.1">
    <property type="nucleotide sequence ID" value="NZ_FOIU01000002.1"/>
</dbReference>
<gene>
    <name evidence="3" type="ORF">SAMN05421841_3112</name>
</gene>
<reference evidence="4" key="1">
    <citation type="submission" date="2016-10" db="EMBL/GenBank/DDBJ databases">
        <authorList>
            <person name="Varghese N."/>
            <person name="Submissions S."/>
        </authorList>
    </citation>
    <scope>NUCLEOTIDE SEQUENCE [LARGE SCALE GENOMIC DNA]</scope>
    <source>
        <strain evidence="4">DSM 17724</strain>
    </source>
</reference>
<organism evidence="3 4">
    <name type="scientific">Chryseobacterium wanjuense</name>
    <dbReference type="NCBI Taxonomy" id="356305"/>
    <lineage>
        <taxon>Bacteria</taxon>
        <taxon>Pseudomonadati</taxon>
        <taxon>Bacteroidota</taxon>
        <taxon>Flavobacteriia</taxon>
        <taxon>Flavobacteriales</taxon>
        <taxon>Weeksellaceae</taxon>
        <taxon>Chryseobacterium group</taxon>
        <taxon>Chryseobacterium</taxon>
    </lineage>
</organism>
<proteinExistence type="predicted"/>
<sequence>MKILRLILLIAHIGIFFLLVGMLLNAYVPPKVFPWFNLLSLGFPFLIISYVILTIFWIISWKKRAFVFFFLGLLFFNPVLRWVNFSGDKSSDKPDNTIKVVSFNARNGTFGVKDVEAFVNNQNADVVLLQEYGGNKEYHFENLNEAPQTPIIAIFSKHKIIGHKQLINSDYEYNNAYATQTDIEIKGKTYRFINLYLQPYKFEKSMVKLNGSSDEDEKKVKNIIKRLIPTFKMHQEQIVEVRKAIDHSPYPVILAGDFNSVPNSYEYYHLVDGLQDAFVEAGNGSATSFHDYKLPIRIDYIFTSKSISPTSYKVDRSVKISDHYPIIASFNLSK</sequence>
<dbReference type="STRING" id="356305.SAMN05421841_3112"/>
<dbReference type="Pfam" id="PF03372">
    <property type="entry name" value="Exo_endo_phos"/>
    <property type="match status" value="1"/>
</dbReference>
<dbReference type="EMBL" id="FOIU01000002">
    <property type="protein sequence ID" value="SEW43800.1"/>
    <property type="molecule type" value="Genomic_DNA"/>
</dbReference>
<dbReference type="OrthoDB" id="635146at2"/>
<dbReference type="CDD" id="cd09084">
    <property type="entry name" value="EEP-2"/>
    <property type="match status" value="1"/>
</dbReference>
<dbReference type="Proteomes" id="UP000199469">
    <property type="component" value="Unassembled WGS sequence"/>
</dbReference>
<dbReference type="GO" id="GO:0016020">
    <property type="term" value="C:membrane"/>
    <property type="evidence" value="ECO:0007669"/>
    <property type="project" value="GOC"/>
</dbReference>
<dbReference type="GO" id="GO:0006506">
    <property type="term" value="P:GPI anchor biosynthetic process"/>
    <property type="evidence" value="ECO:0007669"/>
    <property type="project" value="TreeGrafter"/>
</dbReference>
<evidence type="ECO:0000313" key="4">
    <source>
        <dbReference type="Proteomes" id="UP000199469"/>
    </source>
</evidence>
<keyword evidence="1" id="KW-1133">Transmembrane helix</keyword>
<dbReference type="Gene3D" id="3.60.10.10">
    <property type="entry name" value="Endonuclease/exonuclease/phosphatase"/>
    <property type="match status" value="1"/>
</dbReference>
<dbReference type="InterPro" id="IPR051916">
    <property type="entry name" value="GPI-anchor_lipid_remodeler"/>
</dbReference>
<dbReference type="GO" id="GO:0004527">
    <property type="term" value="F:exonuclease activity"/>
    <property type="evidence" value="ECO:0007669"/>
    <property type="project" value="UniProtKB-KW"/>
</dbReference>
<protein>
    <submittedName>
        <fullName evidence="3">Endonuclease/Exonuclease/phosphatase family protein</fullName>
    </submittedName>
</protein>
<name>A0A1I0RRB7_9FLAO</name>
<keyword evidence="3" id="KW-0269">Exonuclease</keyword>
<dbReference type="GO" id="GO:0004519">
    <property type="term" value="F:endonuclease activity"/>
    <property type="evidence" value="ECO:0007669"/>
    <property type="project" value="UniProtKB-KW"/>
</dbReference>
<keyword evidence="3" id="KW-0255">Endonuclease</keyword>
<dbReference type="SUPFAM" id="SSF56219">
    <property type="entry name" value="DNase I-like"/>
    <property type="match status" value="1"/>
</dbReference>
<accession>A0A1I0RRB7</accession>
<dbReference type="InterPro" id="IPR005135">
    <property type="entry name" value="Endo/exonuclease/phosphatase"/>
</dbReference>
<dbReference type="PANTHER" id="PTHR14859:SF1">
    <property type="entry name" value="PGAP2-INTERACTING PROTEIN"/>
    <property type="match status" value="1"/>
</dbReference>
<feature type="transmembrane region" description="Helical" evidence="1">
    <location>
        <begin position="7"/>
        <end position="28"/>
    </location>
</feature>
<feature type="transmembrane region" description="Helical" evidence="1">
    <location>
        <begin position="34"/>
        <end position="58"/>
    </location>
</feature>
<dbReference type="AlphaFoldDB" id="A0A1I0RRB7"/>
<keyword evidence="3" id="KW-0540">Nuclease</keyword>